<sequence length="2359" mass="256771">MEICTSEFEDEQIMLNSEKHFEASSTMADYFHGENVGYDFDLESLEKSLKFTPNVCKNDLSHIYKADQNVTVASASFRKTSKLESSLAVPAIDEDKQAVNEDGQASYEKRDGKCHASSGVSKPSNIDFQHQSDATVGLTVSVISGAAETGMPLGNSGIESSSQVFLLEKDSDSDLELTAKGGNLLKGKSYNSETASVGLSEDVRCSSRQYYEISQHVGEPDTIMQAYSHFHYSRESSLRSHSLGPADHKDNQDYRVDRLSESDINEESLIEMERHDSYQFFISPTAELEFPSCTTDIAEAKPGQNFIQHPSSLEELIWGSRSLSPTGSKKIDTGRNEDSNMVHRLTKSISEDEDSELLTDSKEGSKVLPSDCIVLTSCDQERKTGEDGAVSVSENINLTSYDQEGSSSHIAVTSGLTVEFNTQEHRGNRHSEVLNAHLQFADSCLTFSGGSVTVELGAVGEGMHLVQLESPGRMSFQAEALSLPTASQSFVGRHFTADVLTEDQESVAQVAKVNAADFVEKSYTVDVQLHSVKGADSLQGVTETSNHVRFCTVSQQLVRMLDKSQQKPCLEAGGESTGFPLVKGKRIELGNLSVEPLGARLHRDKDESQAVHDLPEVREEGLNVSGEVDKSDIVQVTAIQLLADVSPTHDIPSITDKGSSQQEVKSTSKSTEISVMEHDKELLKNYVLQSNWSGKNERTECRNEGCVLNVYESAATGPKGEKEQLGVGVMKDSFDNIKNTAMLNDTLKLPQDLCAPVACSTTININKDLATQGNMILESAGGSTRLQDEGSLTESSLTTETFMLHPTEIHLTDVKEKMKSNQQLDRESLNQKANVANGTEGDPLVIDDNVMLAENELHVALEIPFLETQTNLKTSADLETSTSMDCGLRTDREIGKKSCHTCPEFSAEYKGRVPASLEEKNAISDIGPFRSDNIHNHIINQNEEVLNTKEQGYCKLVGSFETGTKLLEDMSVMQRNEGGEVGTKLSTDVSVIQCNDDTLQPSHPENDSFSGLDGPSADITELNQTYESRMSQAVRSLESSRDETVPSLEVSTQSSNSPQVSTNNEVQIFQHKASACLDSSSCIFPLKASRKPTSLSDIKEAFNTHQPVTEMQKVQLHSQIRVYGALLQGILPEESHMVGAFADNLPGLNRRGKHNVNWERSLWGKAWQKAATKTREIKSNTKICPSEHSSTSTMPAISLNTFVLPTRIGKTTSKATHSIGSTQPVVDLTLQSAITSTVGSMRPKNVVSMSAIDNIGLGIGLAPTIGCKPRSSTSTLSSLVSAATTINGSFLRVATMESLRPPLTPWRFSAVPYVAESHIMNFPSLVGSGSCWVSSSYSSTATPPIEPTSATLHPGFLYTFTQAIKDAPPHIGITNSELMLSMPSNFEHVTSTLITNKGKVSKGAQTQSNRLSESKSRRNKRRGSEPSSTAEMLDSWETFATVQGMVEMAPHVDPPKLSSEIACTKRAGASQDLGLAGKPLKLSSVTRGKTPLFKVSRVPEKEIKHFNLPVSSTGLSVASNTTNVTPLVASRSEFSPLAVSFEGVSHPDEFTDSSILSSKRKKPHDFTVAIAGLKPAIVSRQIAASAVGLTGAESYNGQGAHQTVTDSAVVLPASSTCISIPLPLEVPEDSLSAREVVPVVKSMGEQGSLPQDEPDHSVASGEQLTSFQVAMGKLEEAKLLAQNTKSAALSALEWSQHLWNQSNNQGMVENDCLKESKSTVLPATIDAAISAVRAAAAAGKVAYEAVILAKCLLDESLQRGSIATLGGSMNENITENVETLAANILCSIEFAKQASAERVVAATLASKKAQILDAVVQAADLAAKAASQAGTVITLGENSLEAIVRSPTIGNKRSKGSSFMGSNSSAKKETLHRPINIEFRDANIKFSPRESKLRKSHSKTSRNIKDESRRAKGLPESKAGRDQHIQTQIKAFHLASTTNQIATAGSEVVDHDFQLNPAEVEQDERGRMEIDLFSEQDTHLSGVGNIREGVAIEVVQEENGLCDGWFKAKVLSVKGNKVLVVYDELYDSEEDCQLEEWVPLPNSEGDPPRIRLLKEDGIRKRRRATIHNQMWVLGDHVEAFINDGWWRGVVQSVNDDDERHVTVLIPGGEAVAMKSWNLRPCLTWKEGSWVPQTVSKDVLEVQEDDGQKLKVQRPSSSKTTNHSSNERKHGVEVTVSSKEKPGEEDNSLEKSNNFLKKRTSNKIPIDKEKATVGVHTAIKKKKSMVEIVETQGNTGAIRKPAQQNIGAGKRTRGGLRSEQAKRPHKTKMNDVFAGDRDEVNVDGKEDELPVIIRLEKLVNLKSYRRRNPNARTCEAGRTQACLHDKPTRLSKLVLKKHPENFGVNKHLPFRGSGASMQPN</sequence>
<evidence type="ECO:0000313" key="2">
    <source>
        <dbReference type="Proteomes" id="UP001162992"/>
    </source>
</evidence>
<name>A0ACC2B5Y7_DIPCM</name>
<reference evidence="2" key="1">
    <citation type="journal article" date="2024" name="Proc. Natl. Acad. Sci. U.S.A.">
        <title>Extraordinary preservation of gene collinearity over three hundred million years revealed in homosporous lycophytes.</title>
        <authorList>
            <person name="Li C."/>
            <person name="Wickell D."/>
            <person name="Kuo L.Y."/>
            <person name="Chen X."/>
            <person name="Nie B."/>
            <person name="Liao X."/>
            <person name="Peng D."/>
            <person name="Ji J."/>
            <person name="Jenkins J."/>
            <person name="Williams M."/>
            <person name="Shu S."/>
            <person name="Plott C."/>
            <person name="Barry K."/>
            <person name="Rajasekar S."/>
            <person name="Grimwood J."/>
            <person name="Han X."/>
            <person name="Sun S."/>
            <person name="Hou Z."/>
            <person name="He W."/>
            <person name="Dai G."/>
            <person name="Sun C."/>
            <person name="Schmutz J."/>
            <person name="Leebens-Mack J.H."/>
            <person name="Li F.W."/>
            <person name="Wang L."/>
        </authorList>
    </citation>
    <scope>NUCLEOTIDE SEQUENCE [LARGE SCALE GENOMIC DNA]</scope>
    <source>
        <strain evidence="2">cv. PW_Plant_1</strain>
    </source>
</reference>
<dbReference type="EMBL" id="CM055108">
    <property type="protein sequence ID" value="KAJ7525177.1"/>
    <property type="molecule type" value="Genomic_DNA"/>
</dbReference>
<comment type="caution">
    <text evidence="1">The sequence shown here is derived from an EMBL/GenBank/DDBJ whole genome shotgun (WGS) entry which is preliminary data.</text>
</comment>
<dbReference type="Proteomes" id="UP001162992">
    <property type="component" value="Chromosome 17"/>
</dbReference>
<protein>
    <submittedName>
        <fullName evidence="1">Uncharacterized protein</fullName>
    </submittedName>
</protein>
<organism evidence="1 2">
    <name type="scientific">Diphasiastrum complanatum</name>
    <name type="common">Issler's clubmoss</name>
    <name type="synonym">Lycopodium complanatum</name>
    <dbReference type="NCBI Taxonomy" id="34168"/>
    <lineage>
        <taxon>Eukaryota</taxon>
        <taxon>Viridiplantae</taxon>
        <taxon>Streptophyta</taxon>
        <taxon>Embryophyta</taxon>
        <taxon>Tracheophyta</taxon>
        <taxon>Lycopodiopsida</taxon>
        <taxon>Lycopodiales</taxon>
        <taxon>Lycopodiaceae</taxon>
        <taxon>Lycopodioideae</taxon>
        <taxon>Diphasiastrum</taxon>
    </lineage>
</organism>
<evidence type="ECO:0000313" key="1">
    <source>
        <dbReference type="EMBL" id="KAJ7525177.1"/>
    </source>
</evidence>
<accession>A0ACC2B5Y7</accession>
<keyword evidence="2" id="KW-1185">Reference proteome</keyword>
<gene>
    <name evidence="1" type="ORF">O6H91_17G040100</name>
</gene>
<proteinExistence type="predicted"/>